<dbReference type="AlphaFoldDB" id="A0A1M4BLE7"/>
<gene>
    <name evidence="3" type="ORF">BN4615_P11046</name>
</gene>
<keyword evidence="3" id="KW-0456">Lyase</keyword>
<dbReference type="PANTHER" id="PTHR14359">
    <property type="entry name" value="HOMO-OLIGOMERIC FLAVIN CONTAINING CYS DECARBOXYLASE FAMILY"/>
    <property type="match status" value="1"/>
</dbReference>
<evidence type="ECO:0000259" key="2">
    <source>
        <dbReference type="Pfam" id="PF02441"/>
    </source>
</evidence>
<dbReference type="EMBL" id="LT559121">
    <property type="protein sequence ID" value="SAP16383.1"/>
    <property type="molecule type" value="Genomic_DNA"/>
</dbReference>
<dbReference type="GO" id="GO:0015937">
    <property type="term" value="P:coenzyme A biosynthetic process"/>
    <property type="evidence" value="ECO:0007669"/>
    <property type="project" value="TreeGrafter"/>
</dbReference>
<organism evidence="3">
    <name type="scientific">Nonomuraea gerenzanensis</name>
    <dbReference type="NCBI Taxonomy" id="93944"/>
    <lineage>
        <taxon>Bacteria</taxon>
        <taxon>Bacillati</taxon>
        <taxon>Actinomycetota</taxon>
        <taxon>Actinomycetes</taxon>
        <taxon>Streptosporangiales</taxon>
        <taxon>Streptosporangiaceae</taxon>
        <taxon>Nonomuraea</taxon>
    </lineage>
</organism>
<protein>
    <submittedName>
        <fullName evidence="3">Phosphopantothenoylcysteine decarboxylase / Phosphopantothenoylcysteine synthetase</fullName>
        <ecNumber evidence="3">4.1.1.36</ecNumber>
        <ecNumber evidence="3">6.3.2.5</ecNumber>
    </submittedName>
</protein>
<feature type="domain" description="Flavoprotein" evidence="2">
    <location>
        <begin position="15"/>
        <end position="117"/>
    </location>
</feature>
<accession>A0A1M4BLE7</accession>
<proteinExistence type="predicted"/>
<dbReference type="SUPFAM" id="SSF52507">
    <property type="entry name" value="Homo-oligomeric flavin-containing Cys decarboxylases, HFCD"/>
    <property type="match status" value="1"/>
</dbReference>
<dbReference type="EC" id="6.3.2.5" evidence="3"/>
<dbReference type="RefSeq" id="WP_173150681.1">
    <property type="nucleotide sequence ID" value="NZ_CP084059.1"/>
</dbReference>
<name>A0A1M4BLE7_9ACTN</name>
<dbReference type="EC" id="4.1.1.36" evidence="3"/>
<dbReference type="GO" id="GO:0071513">
    <property type="term" value="C:phosphopantothenoylcysteine decarboxylase complex"/>
    <property type="evidence" value="ECO:0007669"/>
    <property type="project" value="TreeGrafter"/>
</dbReference>
<evidence type="ECO:0000256" key="1">
    <source>
        <dbReference type="SAM" id="Phobius"/>
    </source>
</evidence>
<sequence length="207" mass="22083">MPRTDLTHPVFSGERLLLIVTGALSAAFLPGWLSWLRAGYPELEIRPVVTRSAQRFITLDALSTLCGQPAMSDEWPAHVTKGAPHVELSLWPDTVLVYPAGLHFLARLALGLGDTPAILALQCTPAPIGIAPSLPPHGLTSPAYLGHKRLLEQRPNIVIASPKAGFSVSTGQMDASVAAPMPVLLGLVERLRHQMSPSSRPGITESS</sequence>
<keyword evidence="1" id="KW-1133">Transmembrane helix</keyword>
<dbReference type="GO" id="GO:0004632">
    <property type="term" value="F:phosphopantothenate--cysteine ligase activity"/>
    <property type="evidence" value="ECO:0007669"/>
    <property type="project" value="UniProtKB-EC"/>
</dbReference>
<keyword evidence="1" id="KW-0812">Transmembrane</keyword>
<dbReference type="PANTHER" id="PTHR14359:SF6">
    <property type="entry name" value="PHOSPHOPANTOTHENOYLCYSTEINE DECARBOXYLASE"/>
    <property type="match status" value="1"/>
</dbReference>
<reference evidence="3" key="1">
    <citation type="submission" date="2016-04" db="EMBL/GenBank/DDBJ databases">
        <authorList>
            <person name="Evans L.H."/>
            <person name="Alamgir A."/>
            <person name="Owens N."/>
            <person name="Weber N.D."/>
            <person name="Virtaneva K."/>
            <person name="Barbian K."/>
            <person name="Babar A."/>
            <person name="Rosenke K."/>
        </authorList>
    </citation>
    <scope>NUCLEOTIDE SEQUENCE</scope>
    <source>
        <strain evidence="3">Nono1</strain>
    </source>
</reference>
<evidence type="ECO:0000313" key="3">
    <source>
        <dbReference type="EMBL" id="SAP16383.1"/>
    </source>
</evidence>
<dbReference type="GO" id="GO:0010181">
    <property type="term" value="F:FMN binding"/>
    <property type="evidence" value="ECO:0007669"/>
    <property type="project" value="TreeGrafter"/>
</dbReference>
<feature type="transmembrane region" description="Helical" evidence="1">
    <location>
        <begin position="16"/>
        <end position="36"/>
    </location>
</feature>
<keyword evidence="1" id="KW-0472">Membrane</keyword>
<dbReference type="GO" id="GO:0004633">
    <property type="term" value="F:phosphopantothenoylcysteine decarboxylase activity"/>
    <property type="evidence" value="ECO:0007669"/>
    <property type="project" value="UniProtKB-EC"/>
</dbReference>
<dbReference type="Pfam" id="PF02441">
    <property type="entry name" value="Flavoprotein"/>
    <property type="match status" value="1"/>
</dbReference>
<dbReference type="InterPro" id="IPR036551">
    <property type="entry name" value="Flavin_trans-like"/>
</dbReference>
<dbReference type="InterPro" id="IPR003382">
    <property type="entry name" value="Flavoprotein"/>
</dbReference>
<dbReference type="Gene3D" id="3.40.50.1950">
    <property type="entry name" value="Flavin prenyltransferase-like"/>
    <property type="match status" value="1"/>
</dbReference>
<keyword evidence="3" id="KW-0436">Ligase</keyword>